<dbReference type="InterPro" id="IPR050951">
    <property type="entry name" value="Retrovirus_Pol_polyprotein"/>
</dbReference>
<accession>A0AAW1UUJ6</accession>
<evidence type="ECO:0000256" key="1">
    <source>
        <dbReference type="ARBA" id="ARBA00012493"/>
    </source>
</evidence>
<evidence type="ECO:0000313" key="4">
    <source>
        <dbReference type="EMBL" id="KAK9883640.1"/>
    </source>
</evidence>
<dbReference type="AlphaFoldDB" id="A0AAW1UUJ6"/>
<dbReference type="Gene3D" id="3.30.420.10">
    <property type="entry name" value="Ribonuclease H-like superfamily/Ribonuclease H"/>
    <property type="match status" value="1"/>
</dbReference>
<dbReference type="GO" id="GO:0003964">
    <property type="term" value="F:RNA-directed DNA polymerase activity"/>
    <property type="evidence" value="ECO:0007669"/>
    <property type="project" value="UniProtKB-EC"/>
</dbReference>
<evidence type="ECO:0000313" key="5">
    <source>
        <dbReference type="Proteomes" id="UP001431783"/>
    </source>
</evidence>
<dbReference type="Proteomes" id="UP001431783">
    <property type="component" value="Unassembled WGS sequence"/>
</dbReference>
<organism evidence="4 5">
    <name type="scientific">Henosepilachna vigintioctopunctata</name>
    <dbReference type="NCBI Taxonomy" id="420089"/>
    <lineage>
        <taxon>Eukaryota</taxon>
        <taxon>Metazoa</taxon>
        <taxon>Ecdysozoa</taxon>
        <taxon>Arthropoda</taxon>
        <taxon>Hexapoda</taxon>
        <taxon>Insecta</taxon>
        <taxon>Pterygota</taxon>
        <taxon>Neoptera</taxon>
        <taxon>Endopterygota</taxon>
        <taxon>Coleoptera</taxon>
        <taxon>Polyphaga</taxon>
        <taxon>Cucujiformia</taxon>
        <taxon>Coccinelloidea</taxon>
        <taxon>Coccinellidae</taxon>
        <taxon>Epilachninae</taxon>
        <taxon>Epilachnini</taxon>
        <taxon>Henosepilachna</taxon>
    </lineage>
</organism>
<gene>
    <name evidence="4" type="ORF">WA026_001812</name>
</gene>
<dbReference type="GO" id="GO:0003676">
    <property type="term" value="F:nucleic acid binding"/>
    <property type="evidence" value="ECO:0007669"/>
    <property type="project" value="InterPro"/>
</dbReference>
<feature type="region of interest" description="Disordered" evidence="2">
    <location>
        <begin position="375"/>
        <end position="407"/>
    </location>
</feature>
<sequence>MNQNKNKDIQTNKDKIIQKHNVYYKKVRNKEKMIITERFSIKLIQQVNKDLRHIGVGQILKSISSLYVTNNSTKNIKEVCRNCEVCIKNKTRGQHKYGLMSHLGPARKPFEIVSIDTIGGFGGSRSTKKYLHLLIDHFTRYAFIITSKTQSAHDFIKLVNKVTEPDEIGILLTDQYPGINSTEFKKFLNDKQITIIFTAVNAPFSNRLNERLNQTLVNKIRCKSYEDEQKRAWTTIAHDCVEIYNQTIHSVTGFSPAYLLYGTDVTILPKELRQERGKSVWMRDKKTAFNNTLKSHDYNKMRYDKNRKDREFNEGDMVYDENGNKLNRKKLDELRIGPYKIINERTNTIYEIDTGHRKTESNLFHVSKFIPVQMKEEEETSNEDIREDIEETKKKSTSEFSSPWGEM</sequence>
<protein>
    <recommendedName>
        <fullName evidence="1">RNA-directed DNA polymerase</fullName>
        <ecNumber evidence="1">2.7.7.49</ecNumber>
    </recommendedName>
</protein>
<dbReference type="InterPro" id="IPR001584">
    <property type="entry name" value="Integrase_cat-core"/>
</dbReference>
<feature type="domain" description="Integrase catalytic" evidence="3">
    <location>
        <begin position="105"/>
        <end position="264"/>
    </location>
</feature>
<dbReference type="GO" id="GO:0015074">
    <property type="term" value="P:DNA integration"/>
    <property type="evidence" value="ECO:0007669"/>
    <property type="project" value="InterPro"/>
</dbReference>
<evidence type="ECO:0000259" key="3">
    <source>
        <dbReference type="PROSITE" id="PS50994"/>
    </source>
</evidence>
<feature type="compositionally biased region" description="Acidic residues" evidence="2">
    <location>
        <begin position="376"/>
        <end position="390"/>
    </location>
</feature>
<dbReference type="EMBL" id="JARQZJ010000091">
    <property type="protein sequence ID" value="KAK9883640.1"/>
    <property type="molecule type" value="Genomic_DNA"/>
</dbReference>
<dbReference type="InterPro" id="IPR036397">
    <property type="entry name" value="RNaseH_sf"/>
</dbReference>
<feature type="compositionally biased region" description="Low complexity" evidence="2">
    <location>
        <begin position="398"/>
        <end position="407"/>
    </location>
</feature>
<dbReference type="PANTHER" id="PTHR37984">
    <property type="entry name" value="PROTEIN CBG26694"/>
    <property type="match status" value="1"/>
</dbReference>
<dbReference type="PROSITE" id="PS50994">
    <property type="entry name" value="INTEGRASE"/>
    <property type="match status" value="1"/>
</dbReference>
<dbReference type="InterPro" id="IPR041588">
    <property type="entry name" value="Integrase_H2C2"/>
</dbReference>
<keyword evidence="5" id="KW-1185">Reference proteome</keyword>
<dbReference type="Gene3D" id="1.10.340.70">
    <property type="match status" value="1"/>
</dbReference>
<dbReference type="PANTHER" id="PTHR37984:SF5">
    <property type="entry name" value="PROTEIN NYNRIN-LIKE"/>
    <property type="match status" value="1"/>
</dbReference>
<dbReference type="Pfam" id="PF00665">
    <property type="entry name" value="rve"/>
    <property type="match status" value="1"/>
</dbReference>
<dbReference type="Pfam" id="PF17921">
    <property type="entry name" value="Integrase_H2C2"/>
    <property type="match status" value="1"/>
</dbReference>
<dbReference type="EC" id="2.7.7.49" evidence="1"/>
<reference evidence="4 5" key="1">
    <citation type="submission" date="2023-03" db="EMBL/GenBank/DDBJ databases">
        <title>Genome insight into feeding habits of ladybird beetles.</title>
        <authorList>
            <person name="Li H.-S."/>
            <person name="Huang Y.-H."/>
            <person name="Pang H."/>
        </authorList>
    </citation>
    <scope>NUCLEOTIDE SEQUENCE [LARGE SCALE GENOMIC DNA]</scope>
    <source>
        <strain evidence="4">SYSU_2023b</strain>
        <tissue evidence="4">Whole body</tissue>
    </source>
</reference>
<name>A0AAW1UUJ6_9CUCU</name>
<evidence type="ECO:0000256" key="2">
    <source>
        <dbReference type="SAM" id="MobiDB-lite"/>
    </source>
</evidence>
<dbReference type="SUPFAM" id="SSF53098">
    <property type="entry name" value="Ribonuclease H-like"/>
    <property type="match status" value="1"/>
</dbReference>
<dbReference type="InterPro" id="IPR012337">
    <property type="entry name" value="RNaseH-like_sf"/>
</dbReference>
<proteinExistence type="predicted"/>
<comment type="caution">
    <text evidence="4">The sequence shown here is derived from an EMBL/GenBank/DDBJ whole genome shotgun (WGS) entry which is preliminary data.</text>
</comment>